<comment type="caution">
    <text evidence="7">The sequence shown here is derived from an EMBL/GenBank/DDBJ whole genome shotgun (WGS) entry which is preliminary data.</text>
</comment>
<dbReference type="OrthoDB" id="9774495at2"/>
<evidence type="ECO:0000256" key="2">
    <source>
        <dbReference type="ARBA" id="ARBA00006966"/>
    </source>
</evidence>
<dbReference type="Pfam" id="PF01212">
    <property type="entry name" value="Beta_elim_lyase"/>
    <property type="match status" value="1"/>
</dbReference>
<comment type="subunit">
    <text evidence="3">Homotetramer.</text>
</comment>
<keyword evidence="5" id="KW-0456">Lyase</keyword>
<dbReference type="AlphaFoldDB" id="A0A512DT68"/>
<dbReference type="SUPFAM" id="SSF53383">
    <property type="entry name" value="PLP-dependent transferases"/>
    <property type="match status" value="1"/>
</dbReference>
<evidence type="ECO:0000256" key="5">
    <source>
        <dbReference type="PIRNR" id="PIRNR038940"/>
    </source>
</evidence>
<evidence type="ECO:0000256" key="4">
    <source>
        <dbReference type="ARBA" id="ARBA00022898"/>
    </source>
</evidence>
<dbReference type="GO" id="GO:0008732">
    <property type="term" value="F:L-allo-threonine aldolase activity"/>
    <property type="evidence" value="ECO:0007669"/>
    <property type="project" value="RHEA"/>
</dbReference>
<dbReference type="InterPro" id="IPR015421">
    <property type="entry name" value="PyrdxlP-dep_Trfase_major"/>
</dbReference>
<evidence type="ECO:0000256" key="3">
    <source>
        <dbReference type="ARBA" id="ARBA00011881"/>
    </source>
</evidence>
<dbReference type="Proteomes" id="UP000321523">
    <property type="component" value="Unassembled WGS sequence"/>
</dbReference>
<feature type="domain" description="Aromatic amino acid beta-eliminating lyase/threonine aldolase" evidence="6">
    <location>
        <begin position="3"/>
        <end position="293"/>
    </location>
</feature>
<gene>
    <name evidence="7" type="ORF">SAE02_38110</name>
</gene>
<dbReference type="Gene3D" id="3.40.640.10">
    <property type="entry name" value="Type I PLP-dependent aspartate aminotransferase-like (Major domain)"/>
    <property type="match status" value="1"/>
</dbReference>
<dbReference type="Gene3D" id="3.90.1150.10">
    <property type="entry name" value="Aspartate Aminotransferase, domain 1"/>
    <property type="match status" value="1"/>
</dbReference>
<dbReference type="InterPro" id="IPR026273">
    <property type="entry name" value="Low_specificity_L-TA_bact"/>
</dbReference>
<dbReference type="EC" id="4.1.2.48" evidence="5"/>
<dbReference type="PANTHER" id="PTHR48097:SF5">
    <property type="entry name" value="LOW SPECIFICITY L-THREONINE ALDOLASE"/>
    <property type="match status" value="1"/>
</dbReference>
<dbReference type="PANTHER" id="PTHR48097">
    <property type="entry name" value="L-THREONINE ALDOLASE-RELATED"/>
    <property type="match status" value="1"/>
</dbReference>
<evidence type="ECO:0000313" key="8">
    <source>
        <dbReference type="Proteomes" id="UP000321523"/>
    </source>
</evidence>
<dbReference type="GO" id="GO:0006567">
    <property type="term" value="P:L-threonine catabolic process"/>
    <property type="evidence" value="ECO:0007669"/>
    <property type="project" value="UniProtKB-UniRule"/>
</dbReference>
<keyword evidence="8" id="KW-1185">Reference proteome</keyword>
<dbReference type="PIRSF" id="PIRSF038940">
    <property type="entry name" value="Low_specificity_LTA"/>
    <property type="match status" value="1"/>
</dbReference>
<dbReference type="CDD" id="cd06502">
    <property type="entry name" value="TA_like"/>
    <property type="match status" value="1"/>
</dbReference>
<name>A0A512DT68_9PROT</name>
<proteinExistence type="inferred from homology"/>
<organism evidence="7 8">
    <name type="scientific">Skermanella aerolata</name>
    <dbReference type="NCBI Taxonomy" id="393310"/>
    <lineage>
        <taxon>Bacteria</taxon>
        <taxon>Pseudomonadati</taxon>
        <taxon>Pseudomonadota</taxon>
        <taxon>Alphaproteobacteria</taxon>
        <taxon>Rhodospirillales</taxon>
        <taxon>Azospirillaceae</taxon>
        <taxon>Skermanella</taxon>
    </lineage>
</organism>
<dbReference type="InterPro" id="IPR015422">
    <property type="entry name" value="PyrdxlP-dep_Trfase_small"/>
</dbReference>
<dbReference type="InterPro" id="IPR001597">
    <property type="entry name" value="ArAA_b-elim_lyase/Thr_aldolase"/>
</dbReference>
<dbReference type="InterPro" id="IPR015424">
    <property type="entry name" value="PyrdxlP-dep_Trfase"/>
</dbReference>
<dbReference type="RefSeq" id="WP_044427555.1">
    <property type="nucleotide sequence ID" value="NZ_BJYZ01000017.1"/>
</dbReference>
<comment type="similarity">
    <text evidence="2 5">Belongs to the threonine aldolase family.</text>
</comment>
<evidence type="ECO:0000259" key="6">
    <source>
        <dbReference type="Pfam" id="PF01212"/>
    </source>
</evidence>
<comment type="function">
    <text evidence="5">Catalyzes the cleavage of L-allo-threonine and L-threonine to glycine and acetaldehyde.</text>
</comment>
<comment type="cofactor">
    <cofactor evidence="1 5">
        <name>pyridoxal 5'-phosphate</name>
        <dbReference type="ChEBI" id="CHEBI:597326"/>
    </cofactor>
</comment>
<evidence type="ECO:0000313" key="7">
    <source>
        <dbReference type="EMBL" id="GEO39663.1"/>
    </source>
</evidence>
<reference evidence="7 8" key="1">
    <citation type="submission" date="2019-07" db="EMBL/GenBank/DDBJ databases">
        <title>Whole genome shotgun sequence of Skermanella aerolata NBRC 106429.</title>
        <authorList>
            <person name="Hosoyama A."/>
            <person name="Uohara A."/>
            <person name="Ohji S."/>
            <person name="Ichikawa N."/>
        </authorList>
    </citation>
    <scope>NUCLEOTIDE SEQUENCE [LARGE SCALE GENOMIC DNA]</scope>
    <source>
        <strain evidence="7 8">NBRC 106429</strain>
    </source>
</reference>
<comment type="catalytic activity">
    <reaction evidence="5">
        <text>L-allo-threonine = acetaldehyde + glycine</text>
        <dbReference type="Rhea" id="RHEA:26209"/>
        <dbReference type="ChEBI" id="CHEBI:15343"/>
        <dbReference type="ChEBI" id="CHEBI:57305"/>
        <dbReference type="ChEBI" id="CHEBI:58585"/>
        <dbReference type="EC" id="4.1.2.48"/>
    </reaction>
</comment>
<evidence type="ECO:0000256" key="1">
    <source>
        <dbReference type="ARBA" id="ARBA00001933"/>
    </source>
</evidence>
<comment type="catalytic activity">
    <reaction evidence="5">
        <text>L-threonine = acetaldehyde + glycine</text>
        <dbReference type="Rhea" id="RHEA:19625"/>
        <dbReference type="ChEBI" id="CHEBI:15343"/>
        <dbReference type="ChEBI" id="CHEBI:57305"/>
        <dbReference type="ChEBI" id="CHEBI:57926"/>
        <dbReference type="EC" id="4.1.2.48"/>
    </reaction>
</comment>
<accession>A0A512DT68</accession>
<protein>
    <recommendedName>
        <fullName evidence="5">L-threonine aldolase</fullName>
        <ecNumber evidence="5">4.1.2.48</ecNumber>
    </recommendedName>
</protein>
<keyword evidence="4 5" id="KW-0663">Pyridoxal phosphate</keyword>
<sequence length="345" mass="36411">MNFTSDNVSGAAPEILEALIAASSSGPTPSYGADPLTARVTEKISALFERDAVVFPVATGSAANALALATLAPPYGAIYCHEMAHVNTDECGAPEMFTGGAKLVGLPGAGGKLTPGLLRATLEKAGVGVVHSVQPAALTLTQATESGTVYTPDEVAALAEVARGYDLPVHMDGARFANALVRLGCSPAELTWKAGVDVLSFGATKNGALAAEAVVFFRPELADSFAFRRKRAGHLFSKMRFLSAQLDAYLTDDLWLRLARYANAMADRLAAGLTAIPGARLRDPVEANEIFIDLPEPVIAGLEQRGYAFYRWDGTVIRLVTAWNTEAGDIDRMIADARELSAATR</sequence>
<dbReference type="EMBL" id="BJYZ01000017">
    <property type="protein sequence ID" value="GEO39663.1"/>
    <property type="molecule type" value="Genomic_DNA"/>
</dbReference>